<reference evidence="1 2" key="1">
    <citation type="submission" date="2021-06" db="EMBL/GenBank/DDBJ databases">
        <title>Caerostris extrusa draft genome.</title>
        <authorList>
            <person name="Kono N."/>
            <person name="Arakawa K."/>
        </authorList>
    </citation>
    <scope>NUCLEOTIDE SEQUENCE [LARGE SCALE GENOMIC DNA]</scope>
</reference>
<keyword evidence="2" id="KW-1185">Reference proteome</keyword>
<dbReference type="Proteomes" id="UP001054945">
    <property type="component" value="Unassembled WGS sequence"/>
</dbReference>
<organism evidence="1 2">
    <name type="scientific">Caerostris extrusa</name>
    <name type="common">Bark spider</name>
    <name type="synonym">Caerostris bankana</name>
    <dbReference type="NCBI Taxonomy" id="172846"/>
    <lineage>
        <taxon>Eukaryota</taxon>
        <taxon>Metazoa</taxon>
        <taxon>Ecdysozoa</taxon>
        <taxon>Arthropoda</taxon>
        <taxon>Chelicerata</taxon>
        <taxon>Arachnida</taxon>
        <taxon>Araneae</taxon>
        <taxon>Araneomorphae</taxon>
        <taxon>Entelegynae</taxon>
        <taxon>Araneoidea</taxon>
        <taxon>Araneidae</taxon>
        <taxon>Caerostris</taxon>
    </lineage>
</organism>
<comment type="caution">
    <text evidence="1">The sequence shown here is derived from an EMBL/GenBank/DDBJ whole genome shotgun (WGS) entry which is preliminary data.</text>
</comment>
<dbReference type="AlphaFoldDB" id="A0AAV4YAC1"/>
<evidence type="ECO:0000313" key="1">
    <source>
        <dbReference type="EMBL" id="GIZ04273.1"/>
    </source>
</evidence>
<gene>
    <name evidence="1" type="primary">AVEN_94443_1</name>
    <name evidence="1" type="ORF">CEXT_223411</name>
</gene>
<sequence length="218" mass="24923">MACVASGFTSDPFSIGKYYPPFGIPSATPEAEKEIEIEEIAKKLSMDKSWPFVEKDIIFDKGIDLGIGLGKELEFEKEFDLSKIAGLEKEKEFDLSKFIGLEKSISIEKTFPWWMYEKYFGTEKEEADFRTSFVHRALQEVWVLWTVGRSGVAQTIPHRPKAGSYWQRSCFPRSHLFGLFKGIGLEKIFEAVNEAIGAEKKKTTAIEFENAFALFKKF</sequence>
<accession>A0AAV4YAC1</accession>
<evidence type="ECO:0000313" key="2">
    <source>
        <dbReference type="Proteomes" id="UP001054945"/>
    </source>
</evidence>
<protein>
    <submittedName>
        <fullName evidence="1">Uncharacterized protein</fullName>
    </submittedName>
</protein>
<dbReference type="EMBL" id="BPLR01001712">
    <property type="protein sequence ID" value="GIZ04273.1"/>
    <property type="molecule type" value="Genomic_DNA"/>
</dbReference>
<name>A0AAV4YAC1_CAEEX</name>
<proteinExistence type="predicted"/>